<sequence length="232" mass="25315">MLKQMYRTWQHAFKIDPDKDVSDEALEALCESGTDAIIVGGSQGVTLDGVIDLLSRVRRYTVPCVLEISTVDSITPGFDGYLIPSVLNSEKREWIIGLHHKAIEAYGHLIDDEEILLEGYCVLNKDAAVAELTAAKTALTSDEVAAYAQLAGRLWEMPVFYVEYSGTFGDMDVLKQAKDALGDKTRLFYGGGIDSAERAKQASAYADTIIVGNILYDDLKAALATVKAVKTL</sequence>
<dbReference type="EC" id="2.5.1.n9" evidence="9 10"/>
<dbReference type="GO" id="GO:0046474">
    <property type="term" value="P:glycerophospholipid biosynthetic process"/>
    <property type="evidence" value="ECO:0007669"/>
    <property type="project" value="UniProtKB-UniRule"/>
</dbReference>
<name>A0A4R6TPR3_9BACI</name>
<evidence type="ECO:0000256" key="3">
    <source>
        <dbReference type="ARBA" id="ARBA00022723"/>
    </source>
</evidence>
<gene>
    <name evidence="10" type="primary">pcrB</name>
    <name evidence="11" type="ORF">EV213_12626</name>
</gene>
<evidence type="ECO:0000256" key="6">
    <source>
        <dbReference type="ARBA" id="ARBA00023209"/>
    </source>
</evidence>
<evidence type="ECO:0000256" key="2">
    <source>
        <dbReference type="ARBA" id="ARBA00022679"/>
    </source>
</evidence>
<comment type="caution">
    <text evidence="11">The sequence shown here is derived from an EMBL/GenBank/DDBJ whole genome shotgun (WGS) entry which is preliminary data.</text>
</comment>
<dbReference type="SUPFAM" id="SSF51395">
    <property type="entry name" value="FMN-linked oxidoreductases"/>
    <property type="match status" value="1"/>
</dbReference>
<evidence type="ECO:0000256" key="8">
    <source>
        <dbReference type="ARBA" id="ARBA00048318"/>
    </source>
</evidence>
<evidence type="ECO:0000256" key="1">
    <source>
        <dbReference type="ARBA" id="ARBA00022516"/>
    </source>
</evidence>
<comment type="catalytic activity">
    <reaction evidence="8 10">
        <text>sn-glycerol 1-phosphate + all-trans-heptaprenyl diphosphate = 3-heptaprenyl-sn-glycero-1-phosphate + diphosphate</text>
        <dbReference type="Rhea" id="RHEA:33495"/>
        <dbReference type="ChEBI" id="CHEBI:33019"/>
        <dbReference type="ChEBI" id="CHEBI:57685"/>
        <dbReference type="ChEBI" id="CHEBI:58206"/>
        <dbReference type="ChEBI" id="CHEBI:64781"/>
        <dbReference type="EC" id="2.5.1.n9"/>
    </reaction>
</comment>
<evidence type="ECO:0000313" key="12">
    <source>
        <dbReference type="Proteomes" id="UP000295632"/>
    </source>
</evidence>
<keyword evidence="6 10" id="KW-0594">Phospholipid biosynthesis</keyword>
<feature type="binding site" evidence="10">
    <location>
        <position position="16"/>
    </location>
    <ligand>
        <name>Mg(2+)</name>
        <dbReference type="ChEBI" id="CHEBI:18420"/>
    </ligand>
</feature>
<keyword evidence="2 10" id="KW-0808">Transferase</keyword>
<proteinExistence type="inferred from homology"/>
<dbReference type="NCBIfam" id="NF003197">
    <property type="entry name" value="PRK04169.1-1"/>
    <property type="match status" value="1"/>
</dbReference>
<evidence type="ECO:0000313" key="11">
    <source>
        <dbReference type="EMBL" id="TDQ34161.1"/>
    </source>
</evidence>
<dbReference type="GO" id="GO:0120536">
    <property type="term" value="F:heptaprenylglyceryl phosphate synthase activity"/>
    <property type="evidence" value="ECO:0007669"/>
    <property type="project" value="RHEA"/>
</dbReference>
<feature type="binding site" evidence="10">
    <location>
        <begin position="212"/>
        <end position="213"/>
    </location>
    <ligand>
        <name>sn-glycerol 1-phosphate</name>
        <dbReference type="ChEBI" id="CHEBI:57685"/>
    </ligand>
</feature>
<feature type="binding site" evidence="10">
    <location>
        <position position="192"/>
    </location>
    <ligand>
        <name>sn-glycerol 1-phosphate</name>
        <dbReference type="ChEBI" id="CHEBI:57685"/>
    </ligand>
</feature>
<accession>A0A4R6TPR3</accession>
<evidence type="ECO:0000256" key="7">
    <source>
        <dbReference type="ARBA" id="ARBA00023264"/>
    </source>
</evidence>
<dbReference type="PANTHER" id="PTHR40029:SF2">
    <property type="entry name" value="HEPTAPRENYLGLYCERYL PHOSPHATE SYNTHASE"/>
    <property type="match status" value="1"/>
</dbReference>
<dbReference type="CDD" id="cd02812">
    <property type="entry name" value="PcrB_like"/>
    <property type="match status" value="1"/>
</dbReference>
<keyword evidence="4 10" id="KW-0460">Magnesium</keyword>
<evidence type="ECO:0000256" key="9">
    <source>
        <dbReference type="ARBA" id="ARBA00066888"/>
    </source>
</evidence>
<comment type="pathway">
    <text evidence="10">Membrane lipid metabolism; glycerophospholipid metabolism.</text>
</comment>
<feature type="binding site" evidence="10">
    <location>
        <position position="14"/>
    </location>
    <ligand>
        <name>sn-glycerol 1-phosphate</name>
        <dbReference type="ChEBI" id="CHEBI:57685"/>
    </ligand>
</feature>
<dbReference type="Pfam" id="PF01884">
    <property type="entry name" value="PcrB"/>
    <property type="match status" value="1"/>
</dbReference>
<dbReference type="Gene3D" id="3.20.20.390">
    <property type="entry name" value="FMN-linked oxidoreductases"/>
    <property type="match status" value="1"/>
</dbReference>
<comment type="cofactor">
    <cofactor evidence="10">
        <name>Mg(2+)</name>
        <dbReference type="ChEBI" id="CHEBI:18420"/>
    </cofactor>
</comment>
<evidence type="ECO:0000256" key="5">
    <source>
        <dbReference type="ARBA" id="ARBA00023098"/>
    </source>
</evidence>
<keyword evidence="3 10" id="KW-0479">Metal-binding</keyword>
<comment type="caution">
    <text evidence="10">Lacks conserved residue(s) required for the propagation of feature annotation.</text>
</comment>
<feature type="binding site" evidence="10">
    <location>
        <begin position="161"/>
        <end position="166"/>
    </location>
    <ligand>
        <name>sn-glycerol 1-phosphate</name>
        <dbReference type="ChEBI" id="CHEBI:57685"/>
    </ligand>
</feature>
<keyword evidence="7 10" id="KW-1208">Phospholipid metabolism</keyword>
<dbReference type="InterPro" id="IPR038597">
    <property type="entry name" value="GGGP/HepGP_synthase_sf"/>
</dbReference>
<evidence type="ECO:0000256" key="10">
    <source>
        <dbReference type="HAMAP-Rule" id="MF_00112"/>
    </source>
</evidence>
<dbReference type="NCBIfam" id="TIGR01768">
    <property type="entry name" value="GGGP-family"/>
    <property type="match status" value="1"/>
</dbReference>
<dbReference type="InterPro" id="IPR039074">
    <property type="entry name" value="GGGP/HepGP_synthase_I"/>
</dbReference>
<dbReference type="AlphaFoldDB" id="A0A4R6TPR3"/>
<dbReference type="UniPathway" id="UPA00940"/>
<dbReference type="PANTHER" id="PTHR40029">
    <property type="match status" value="1"/>
</dbReference>
<keyword evidence="12" id="KW-1185">Reference proteome</keyword>
<reference evidence="11 12" key="1">
    <citation type="submission" date="2019-03" db="EMBL/GenBank/DDBJ databases">
        <title>Genomic Encyclopedia of Type Strains, Phase IV (KMG-IV): sequencing the most valuable type-strain genomes for metagenomic binning, comparative biology and taxonomic classification.</title>
        <authorList>
            <person name="Goeker M."/>
        </authorList>
    </citation>
    <scope>NUCLEOTIDE SEQUENCE [LARGE SCALE GENOMIC DNA]</scope>
    <source>
        <strain evidence="11 12">DSM 28697</strain>
    </source>
</reference>
<keyword evidence="1 10" id="KW-0444">Lipid biosynthesis</keyword>
<dbReference type="NCBIfam" id="NF003199">
    <property type="entry name" value="PRK04169.1-3"/>
    <property type="match status" value="1"/>
</dbReference>
<keyword evidence="5 10" id="KW-0443">Lipid metabolism</keyword>
<dbReference type="Proteomes" id="UP000295632">
    <property type="component" value="Unassembled WGS sequence"/>
</dbReference>
<dbReference type="InterPro" id="IPR008205">
    <property type="entry name" value="GGGP_HepGP_synthase"/>
</dbReference>
<comment type="subunit">
    <text evidence="10">Homodimer.</text>
</comment>
<feature type="binding site" evidence="10">
    <location>
        <position position="42"/>
    </location>
    <ligand>
        <name>Mg(2+)</name>
        <dbReference type="ChEBI" id="CHEBI:18420"/>
    </ligand>
</feature>
<dbReference type="GO" id="GO:0000287">
    <property type="term" value="F:magnesium ion binding"/>
    <property type="evidence" value="ECO:0007669"/>
    <property type="project" value="UniProtKB-UniRule"/>
</dbReference>
<dbReference type="HAMAP" id="MF_00112">
    <property type="entry name" value="GGGP_HepGP_synthase"/>
    <property type="match status" value="1"/>
</dbReference>
<protein>
    <recommendedName>
        <fullName evidence="9 10">Heptaprenylglyceryl phosphate synthase</fullName>
        <shortName evidence="10">HepGP synthase</shortName>
        <ecNumber evidence="9 10">2.5.1.n9</ecNumber>
    </recommendedName>
    <alternativeName>
        <fullName evidence="10">Glycerol-1-phosphate heptaprenyltransferase</fullName>
    </alternativeName>
</protein>
<dbReference type="FunFam" id="3.20.20.390:FF:000001">
    <property type="entry name" value="Heptaprenylglyceryl phosphate synthase"/>
    <property type="match status" value="1"/>
</dbReference>
<dbReference type="EMBL" id="SNYJ01000026">
    <property type="protein sequence ID" value="TDQ34161.1"/>
    <property type="molecule type" value="Genomic_DNA"/>
</dbReference>
<comment type="similarity">
    <text evidence="10">Belongs to the GGGP/HepGP synthase family. Group I subfamily.</text>
</comment>
<comment type="function">
    <text evidence="10">Prenyltransferase that catalyzes in vivo the transfer of the heptaprenyl moiety of heptaprenyl pyrophosphate (HepPP; 35 carbon atoms) to the C3 hydroxyl of sn-glycerol-1-phosphate (G1P), producing heptaprenylglyceryl phosphate (HepGP). This reaction is an ether-bond-formation step in the biosynthesis of archaea-type G1P-based membrane lipids found in Bacillales.</text>
</comment>
<organism evidence="11 12">
    <name type="scientific">Aureibacillus halotolerans</name>
    <dbReference type="NCBI Taxonomy" id="1508390"/>
    <lineage>
        <taxon>Bacteria</taxon>
        <taxon>Bacillati</taxon>
        <taxon>Bacillota</taxon>
        <taxon>Bacilli</taxon>
        <taxon>Bacillales</taxon>
        <taxon>Bacillaceae</taxon>
        <taxon>Aureibacillus</taxon>
    </lineage>
</organism>
<evidence type="ECO:0000256" key="4">
    <source>
        <dbReference type="ARBA" id="ARBA00022842"/>
    </source>
</evidence>